<protein>
    <submittedName>
        <fullName evidence="3">Phosphatase PAP2 family protein</fullName>
    </submittedName>
</protein>
<evidence type="ECO:0000256" key="1">
    <source>
        <dbReference type="SAM" id="Phobius"/>
    </source>
</evidence>
<feature type="transmembrane region" description="Helical" evidence="1">
    <location>
        <begin position="112"/>
        <end position="131"/>
    </location>
</feature>
<keyword evidence="1" id="KW-0812">Transmembrane</keyword>
<gene>
    <name evidence="3" type="ORF">ABT317_28275</name>
</gene>
<evidence type="ECO:0000259" key="2">
    <source>
        <dbReference type="SMART" id="SM00014"/>
    </source>
</evidence>
<dbReference type="Proteomes" id="UP001458415">
    <property type="component" value="Unassembled WGS sequence"/>
</dbReference>
<keyword evidence="4" id="KW-1185">Reference proteome</keyword>
<keyword evidence="1" id="KW-1133">Transmembrane helix</keyword>
<feature type="transmembrane region" description="Helical" evidence="1">
    <location>
        <begin position="39"/>
        <end position="58"/>
    </location>
</feature>
<accession>A0ABV1W992</accession>
<keyword evidence="1" id="KW-0472">Membrane</keyword>
<feature type="transmembrane region" description="Helical" evidence="1">
    <location>
        <begin position="162"/>
        <end position="183"/>
    </location>
</feature>
<feature type="transmembrane region" description="Helical" evidence="1">
    <location>
        <begin position="138"/>
        <end position="156"/>
    </location>
</feature>
<dbReference type="SMART" id="SM00014">
    <property type="entry name" value="acidPPc"/>
    <property type="match status" value="1"/>
</dbReference>
<evidence type="ECO:0000313" key="3">
    <source>
        <dbReference type="EMBL" id="MER6980758.1"/>
    </source>
</evidence>
<reference evidence="3 4" key="1">
    <citation type="submission" date="2024-06" db="EMBL/GenBank/DDBJ databases">
        <title>The Natural Products Discovery Center: Release of the First 8490 Sequenced Strains for Exploring Actinobacteria Biosynthetic Diversity.</title>
        <authorList>
            <person name="Kalkreuter E."/>
            <person name="Kautsar S.A."/>
            <person name="Yang D."/>
            <person name="Bader C.D."/>
            <person name="Teijaro C.N."/>
            <person name="Fluegel L."/>
            <person name="Davis C.M."/>
            <person name="Simpson J.R."/>
            <person name="Lauterbach L."/>
            <person name="Steele A.D."/>
            <person name="Gui C."/>
            <person name="Meng S."/>
            <person name="Li G."/>
            <person name="Viehrig K."/>
            <person name="Ye F."/>
            <person name="Su P."/>
            <person name="Kiefer A.F."/>
            <person name="Nichols A."/>
            <person name="Cepeda A.J."/>
            <person name="Yan W."/>
            <person name="Fan B."/>
            <person name="Jiang Y."/>
            <person name="Adhikari A."/>
            <person name="Zheng C.-J."/>
            <person name="Schuster L."/>
            <person name="Cowan T.M."/>
            <person name="Smanski M.J."/>
            <person name="Chevrette M.G."/>
            <person name="De Carvalho L.P.S."/>
            <person name="Shen B."/>
        </authorList>
    </citation>
    <scope>NUCLEOTIDE SEQUENCE [LARGE SCALE GENOMIC DNA]</scope>
    <source>
        <strain evidence="3 4">NPDC000634</strain>
    </source>
</reference>
<sequence>MFLLITRQVVTDGPLLRADRRVSGELLHPDRASELLSDLGNVQVAVPVLVVVLGYAAWRGRSEGAARWWLPPLAAALAMALLPVFLVPLKVWTARHGTAVMPPGVGYYPSGHTATASVSYGASALVLLQWLRTALARTAVAALCAVLVLGVSYGLVRRGYHWPLDVVASWCLSAVLLSVLWLVTGGLSRSRSRSSAGTPSSRTGPS</sequence>
<organism evidence="3 4">
    <name type="scientific">Streptomyces carpinensis</name>
    <dbReference type="NCBI Taxonomy" id="66369"/>
    <lineage>
        <taxon>Bacteria</taxon>
        <taxon>Bacillati</taxon>
        <taxon>Actinomycetota</taxon>
        <taxon>Actinomycetes</taxon>
        <taxon>Kitasatosporales</taxon>
        <taxon>Streptomycetaceae</taxon>
        <taxon>Streptomyces</taxon>
    </lineage>
</organism>
<dbReference type="Pfam" id="PF01569">
    <property type="entry name" value="PAP2"/>
    <property type="match status" value="1"/>
</dbReference>
<comment type="caution">
    <text evidence="3">The sequence shown here is derived from an EMBL/GenBank/DDBJ whole genome shotgun (WGS) entry which is preliminary data.</text>
</comment>
<evidence type="ECO:0000313" key="4">
    <source>
        <dbReference type="Proteomes" id="UP001458415"/>
    </source>
</evidence>
<dbReference type="Gene3D" id="1.20.144.10">
    <property type="entry name" value="Phosphatidic acid phosphatase type 2/haloperoxidase"/>
    <property type="match status" value="1"/>
</dbReference>
<name>A0ABV1W992_9ACTN</name>
<feature type="domain" description="Phosphatidic acid phosphatase type 2/haloperoxidase" evidence="2">
    <location>
        <begin position="46"/>
        <end position="181"/>
    </location>
</feature>
<dbReference type="InterPro" id="IPR036938">
    <property type="entry name" value="PAP2/HPO_sf"/>
</dbReference>
<feature type="transmembrane region" description="Helical" evidence="1">
    <location>
        <begin position="70"/>
        <end position="92"/>
    </location>
</feature>
<dbReference type="EMBL" id="JBEPCU010000617">
    <property type="protein sequence ID" value="MER6980758.1"/>
    <property type="molecule type" value="Genomic_DNA"/>
</dbReference>
<dbReference type="SUPFAM" id="SSF48317">
    <property type="entry name" value="Acid phosphatase/Vanadium-dependent haloperoxidase"/>
    <property type="match status" value="1"/>
</dbReference>
<proteinExistence type="predicted"/>
<dbReference type="InterPro" id="IPR000326">
    <property type="entry name" value="PAP2/HPO"/>
</dbReference>